<reference evidence="4 5" key="1">
    <citation type="submission" date="2018-06" db="EMBL/GenBank/DDBJ databases">
        <title>Genomic Encyclopedia of Archaeal and Bacterial Type Strains, Phase II (KMG-II): from individual species to whole genera.</title>
        <authorList>
            <person name="Goeker M."/>
        </authorList>
    </citation>
    <scope>NUCLEOTIDE SEQUENCE [LARGE SCALE GENOMIC DNA]</scope>
    <source>
        <strain evidence="4 5">DSM 24525</strain>
    </source>
</reference>
<dbReference type="InterPro" id="IPR011059">
    <property type="entry name" value="Metal-dep_hydrolase_composite"/>
</dbReference>
<dbReference type="EMBL" id="QKYU01000019">
    <property type="protein sequence ID" value="PZW42113.1"/>
    <property type="molecule type" value="Genomic_DNA"/>
</dbReference>
<evidence type="ECO:0000313" key="4">
    <source>
        <dbReference type="EMBL" id="PZW42113.1"/>
    </source>
</evidence>
<dbReference type="PANTHER" id="PTHR32027">
    <property type="entry name" value="CYTOSINE DEAMINASE"/>
    <property type="match status" value="1"/>
</dbReference>
<evidence type="ECO:0000313" key="5">
    <source>
        <dbReference type="Proteomes" id="UP000249688"/>
    </source>
</evidence>
<evidence type="ECO:0000256" key="2">
    <source>
        <dbReference type="ARBA" id="ARBA00022801"/>
    </source>
</evidence>
<proteinExistence type="predicted"/>
<dbReference type="GO" id="GO:0019239">
    <property type="term" value="F:deaminase activity"/>
    <property type="evidence" value="ECO:0007669"/>
    <property type="project" value="UniProtKB-ARBA"/>
</dbReference>
<organism evidence="4 5">
    <name type="scientific">Humitalea rosea</name>
    <dbReference type="NCBI Taxonomy" id="990373"/>
    <lineage>
        <taxon>Bacteria</taxon>
        <taxon>Pseudomonadati</taxon>
        <taxon>Pseudomonadota</taxon>
        <taxon>Alphaproteobacteria</taxon>
        <taxon>Acetobacterales</taxon>
        <taxon>Roseomonadaceae</taxon>
        <taxon>Humitalea</taxon>
    </lineage>
</organism>
<dbReference type="Proteomes" id="UP000249688">
    <property type="component" value="Unassembled WGS sequence"/>
</dbReference>
<dbReference type="AlphaFoldDB" id="A0A2W7ITW5"/>
<dbReference type="FunFam" id="3.20.20.140:FF:000019">
    <property type="entry name" value="Cytosine deaminase"/>
    <property type="match status" value="1"/>
</dbReference>
<dbReference type="InterPro" id="IPR052349">
    <property type="entry name" value="Metallo-hydrolase_Enzymes"/>
</dbReference>
<keyword evidence="1" id="KW-0479">Metal-binding</keyword>
<protein>
    <submittedName>
        <fullName evidence="4">Cytosine/adenosine deaminase-related metal-dependent hydrolase</fullName>
    </submittedName>
</protein>
<evidence type="ECO:0000256" key="1">
    <source>
        <dbReference type="ARBA" id="ARBA00022723"/>
    </source>
</evidence>
<dbReference type="GO" id="GO:0046872">
    <property type="term" value="F:metal ion binding"/>
    <property type="evidence" value="ECO:0007669"/>
    <property type="project" value="UniProtKB-KW"/>
</dbReference>
<keyword evidence="5" id="KW-1185">Reference proteome</keyword>
<dbReference type="Pfam" id="PF07969">
    <property type="entry name" value="Amidohydro_3"/>
    <property type="match status" value="1"/>
</dbReference>
<dbReference type="Gene3D" id="3.20.20.140">
    <property type="entry name" value="Metal-dependent hydrolases"/>
    <property type="match status" value="1"/>
</dbReference>
<dbReference type="PANTHER" id="PTHR32027:SF9">
    <property type="entry name" value="BLL3847 PROTEIN"/>
    <property type="match status" value="1"/>
</dbReference>
<evidence type="ECO:0000259" key="3">
    <source>
        <dbReference type="Pfam" id="PF07969"/>
    </source>
</evidence>
<accession>A0A2W7ITW5</accession>
<feature type="domain" description="Amidohydrolase 3" evidence="3">
    <location>
        <begin position="53"/>
        <end position="394"/>
    </location>
</feature>
<dbReference type="SUPFAM" id="SSF51338">
    <property type="entry name" value="Composite domain of metallo-dependent hydrolases"/>
    <property type="match status" value="1"/>
</dbReference>
<dbReference type="GO" id="GO:0016814">
    <property type="term" value="F:hydrolase activity, acting on carbon-nitrogen (but not peptide) bonds, in cyclic amidines"/>
    <property type="evidence" value="ECO:0007669"/>
    <property type="project" value="TreeGrafter"/>
</dbReference>
<dbReference type="NCBIfam" id="NF004636">
    <property type="entry name" value="PRK05985.1"/>
    <property type="match status" value="1"/>
</dbReference>
<keyword evidence="2 4" id="KW-0378">Hydrolase</keyword>
<comment type="caution">
    <text evidence="4">The sequence shown here is derived from an EMBL/GenBank/DDBJ whole genome shotgun (WGS) entry which is preliminary data.</text>
</comment>
<dbReference type="InterPro" id="IPR032466">
    <property type="entry name" value="Metal_Hydrolase"/>
</dbReference>
<name>A0A2W7ITW5_9PROT</name>
<dbReference type="InterPro" id="IPR013108">
    <property type="entry name" value="Amidohydro_3"/>
</dbReference>
<dbReference type="SUPFAM" id="SSF51556">
    <property type="entry name" value="Metallo-dependent hydrolases"/>
    <property type="match status" value="1"/>
</dbReference>
<sequence length="400" mass="41188">MAPRHDRAMADLDLVLAGVTLDGVPADLGIGGGRIRRVAPAGSLTAARIETCGGLLALPGLIDGHIHLDKSFIGLPWVPHRPDATVAGRIAAEKVLLAAIAEPMACRARRLVEQVAARGTTGLRTHVDVDGEIGLRGLEALLALRAEVAGLVSMQIVAFPQSGVVSQPRGVLEDAIRAGADVVGGLDPAGIDEDVEGQLAVVFGIAERHGVPIDIHLHDPGELGAWELRRIAARAKAAGMRGRVAVSHAFALGAVPEAVLARTAAALAEAGVAIMTNAPGPEPIPPVKRLVAEGVEVFAGSDNIRDAWSPYGNGDMLERARLVGYRAGLLTDAELRLALDLVTAAPARVIGLAPAVLAEGACADLVLVAAQHVPEAVATAPIRSLVMKAGRIVARQGVLV</sequence>
<gene>
    <name evidence="4" type="ORF">C8P66_1195</name>
</gene>
<dbReference type="CDD" id="cd01293">
    <property type="entry name" value="Bact_CD"/>
    <property type="match status" value="1"/>
</dbReference>
<dbReference type="Gene3D" id="2.30.40.10">
    <property type="entry name" value="Urease, subunit C, domain 1"/>
    <property type="match status" value="1"/>
</dbReference>